<proteinExistence type="predicted"/>
<organism evidence="1 2">
    <name type="scientific">Pan troglodytes</name>
    <name type="common">Chimpanzee</name>
    <dbReference type="NCBI Taxonomy" id="9598"/>
    <lineage>
        <taxon>Eukaryota</taxon>
        <taxon>Metazoa</taxon>
        <taxon>Chordata</taxon>
        <taxon>Craniata</taxon>
        <taxon>Vertebrata</taxon>
        <taxon>Euteleostomi</taxon>
        <taxon>Mammalia</taxon>
        <taxon>Eutheria</taxon>
        <taxon>Euarchontoglires</taxon>
        <taxon>Primates</taxon>
        <taxon>Haplorrhini</taxon>
        <taxon>Catarrhini</taxon>
        <taxon>Hominidae</taxon>
        <taxon>Pan</taxon>
    </lineage>
</organism>
<sequence length="30" mass="3370">MTRSCSAVGCSTRDTVLSRERGLSFHHVYL</sequence>
<evidence type="ECO:0000313" key="1">
    <source>
        <dbReference type="EMBL" id="PNI83042.1"/>
    </source>
</evidence>
<protein>
    <submittedName>
        <fullName evidence="1">THAP9 isoform 1</fullName>
    </submittedName>
</protein>
<comment type="caution">
    <text evidence="1">The sequence shown here is derived from an EMBL/GenBank/DDBJ whole genome shotgun (WGS) entry which is preliminary data.</text>
</comment>
<dbReference type="EMBL" id="NBAG03000215">
    <property type="protein sequence ID" value="PNI83042.1"/>
    <property type="molecule type" value="Genomic_DNA"/>
</dbReference>
<dbReference type="Proteomes" id="UP000236370">
    <property type="component" value="Unassembled WGS sequence"/>
</dbReference>
<dbReference type="AlphaFoldDB" id="A0A2J8PG94"/>
<evidence type="ECO:0000313" key="2">
    <source>
        <dbReference type="Proteomes" id="UP000236370"/>
    </source>
</evidence>
<name>A0A2J8PG94_PANTR</name>
<gene>
    <name evidence="1" type="ORF">CK820_G0003631</name>
</gene>
<reference evidence="1 2" key="1">
    <citation type="submission" date="2017-12" db="EMBL/GenBank/DDBJ databases">
        <title>High-resolution comparative analysis of great ape genomes.</title>
        <authorList>
            <person name="Pollen A."/>
            <person name="Hastie A."/>
            <person name="Hormozdiari F."/>
            <person name="Dougherty M."/>
            <person name="Liu R."/>
            <person name="Chaisson M."/>
            <person name="Hoppe E."/>
            <person name="Hill C."/>
            <person name="Pang A."/>
            <person name="Hillier L."/>
            <person name="Baker C."/>
            <person name="Armstrong J."/>
            <person name="Shendure J."/>
            <person name="Paten B."/>
            <person name="Wilson R."/>
            <person name="Chao H."/>
            <person name="Schneider V."/>
            <person name="Ventura M."/>
            <person name="Kronenberg Z."/>
            <person name="Murali S."/>
            <person name="Gordon D."/>
            <person name="Cantsilieris S."/>
            <person name="Munson K."/>
            <person name="Nelson B."/>
            <person name="Raja A."/>
            <person name="Underwood J."/>
            <person name="Diekhans M."/>
            <person name="Fiddes I."/>
            <person name="Haussler D."/>
            <person name="Eichler E."/>
        </authorList>
    </citation>
    <scope>NUCLEOTIDE SEQUENCE [LARGE SCALE GENOMIC DNA]</scope>
    <source>
        <strain evidence="1">Yerkes chimp pedigree #C0471</strain>
    </source>
</reference>
<accession>A0A2J8PG94</accession>